<proteinExistence type="predicted"/>
<reference evidence="1" key="1">
    <citation type="submission" date="2016-08" db="EMBL/GenBank/DDBJ databases">
        <authorList>
            <person name="Ngugi D.K."/>
            <person name="Miyake S."/>
            <person name="Stingl U."/>
        </authorList>
    </citation>
    <scope>NUCLEOTIDE SEQUENCE</scope>
    <source>
        <strain evidence="1">SCG-B11WGA-EpuloA1</strain>
    </source>
</reference>
<gene>
    <name evidence="1" type="ORF">AN396_07420</name>
</gene>
<dbReference type="EMBL" id="LJDB01000061">
    <property type="protein sequence ID" value="ONI39693.1"/>
    <property type="molecule type" value="Genomic_DNA"/>
</dbReference>
<accession>A0ACC8XBA5</accession>
<organism evidence="1 2">
    <name type="scientific">Candidatus Epulonipiscium fishelsonii</name>
    <dbReference type="NCBI Taxonomy" id="77094"/>
    <lineage>
        <taxon>Bacteria</taxon>
        <taxon>Bacillati</taxon>
        <taxon>Bacillota</taxon>
        <taxon>Clostridia</taxon>
        <taxon>Lachnospirales</taxon>
        <taxon>Lachnospiraceae</taxon>
        <taxon>Candidatus Epulonipiscium</taxon>
    </lineage>
</organism>
<protein>
    <submittedName>
        <fullName evidence="1">Uncharacterized protein</fullName>
    </submittedName>
</protein>
<evidence type="ECO:0000313" key="2">
    <source>
        <dbReference type="Proteomes" id="UP000188605"/>
    </source>
</evidence>
<sequence length="108" mass="12588">MNIVGQVIFVIMLLFLVSCLRVILKIRKTIKLNKNNPNFKGIMVVNGEVSIIEDDKKDSINEVQYVTDLCCEKQIDIQDAYRVVKDGTEYYFCSWECREKFLEGEQDV</sequence>
<comment type="caution">
    <text evidence="1">The sequence shown here is derived from an EMBL/GenBank/DDBJ whole genome shotgun (WGS) entry which is preliminary data.</text>
</comment>
<keyword evidence="2" id="KW-1185">Reference proteome</keyword>
<dbReference type="Proteomes" id="UP000188605">
    <property type="component" value="Unassembled WGS sequence"/>
</dbReference>
<name>A0ACC8XBA5_9FIRM</name>
<evidence type="ECO:0000313" key="1">
    <source>
        <dbReference type="EMBL" id="ONI39693.1"/>
    </source>
</evidence>